<gene>
    <name evidence="1" type="ORF">Q5H92_21875</name>
</gene>
<dbReference type="EMBL" id="JAUQSX010000014">
    <property type="protein sequence ID" value="MDO7849029.1"/>
    <property type="molecule type" value="Genomic_DNA"/>
</dbReference>
<proteinExistence type="predicted"/>
<reference evidence="1" key="1">
    <citation type="submission" date="2023-07" db="EMBL/GenBank/DDBJ databases">
        <authorList>
            <person name="Kim M.K."/>
        </authorList>
    </citation>
    <scope>NUCLEOTIDE SEQUENCE</scope>
    <source>
        <strain evidence="1">M29</strain>
    </source>
</reference>
<name>A0ABT9AGM9_9BACT</name>
<accession>A0ABT9AGM9</accession>
<dbReference type="Proteomes" id="UP001167796">
    <property type="component" value="Unassembled WGS sequence"/>
</dbReference>
<keyword evidence="2" id="KW-1185">Reference proteome</keyword>
<sequence length="178" mass="18917">MASKLNKSIRKTQQYAIGGIAVVLGFDTHLPNGLNTLEIVRTSIDAPITGLTLDPDTEVIRLEFEENEALFSDNTVIGANRFPKHQLGMKFSGRDDEKNAIIKAMDLNRGTYIAKLTTGQIVLLGGVNGLTSEKSDSGAGAKNEDFNGYDVLLGGAELEKAPIVPAAVFATLAARVAA</sequence>
<protein>
    <submittedName>
        <fullName evidence="1">Uncharacterized protein</fullName>
    </submittedName>
</protein>
<evidence type="ECO:0000313" key="1">
    <source>
        <dbReference type="EMBL" id="MDO7849029.1"/>
    </source>
</evidence>
<organism evidence="1 2">
    <name type="scientific">Hymenobacter mellowenesis</name>
    <dbReference type="NCBI Taxonomy" id="3063995"/>
    <lineage>
        <taxon>Bacteria</taxon>
        <taxon>Pseudomonadati</taxon>
        <taxon>Bacteroidota</taxon>
        <taxon>Cytophagia</taxon>
        <taxon>Cytophagales</taxon>
        <taxon>Hymenobacteraceae</taxon>
        <taxon>Hymenobacter</taxon>
    </lineage>
</organism>
<comment type="caution">
    <text evidence="1">The sequence shown here is derived from an EMBL/GenBank/DDBJ whole genome shotgun (WGS) entry which is preliminary data.</text>
</comment>
<dbReference type="RefSeq" id="WP_305013699.1">
    <property type="nucleotide sequence ID" value="NZ_JAUQSX010000014.1"/>
</dbReference>
<evidence type="ECO:0000313" key="2">
    <source>
        <dbReference type="Proteomes" id="UP001167796"/>
    </source>
</evidence>